<dbReference type="Gene3D" id="3.20.20.70">
    <property type="entry name" value="Aldolase class I"/>
    <property type="match status" value="1"/>
</dbReference>
<dbReference type="SFLD" id="SFLDF00330">
    <property type="entry name" value="HMD_cofactor_maturase_(HmdB-li"/>
    <property type="match status" value="1"/>
</dbReference>
<keyword evidence="2 7" id="KW-0949">S-adenosyl-L-methionine</keyword>
<dbReference type="Pfam" id="PF04055">
    <property type="entry name" value="Radical_SAM"/>
    <property type="match status" value="1"/>
</dbReference>
<organism evidence="10 11">
    <name type="scientific">Methanococcus voltae</name>
    <dbReference type="NCBI Taxonomy" id="2188"/>
    <lineage>
        <taxon>Archaea</taxon>
        <taxon>Methanobacteriati</taxon>
        <taxon>Methanobacteriota</taxon>
        <taxon>Methanomada group</taxon>
        <taxon>Methanococci</taxon>
        <taxon>Methanococcales</taxon>
        <taxon>Methanococcaceae</taxon>
        <taxon>Methanococcus</taxon>
    </lineage>
</organism>
<protein>
    <submittedName>
        <fullName evidence="10">Biotin synthase</fullName>
        <ecNumber evidence="10">2.8.1.6</ecNumber>
    </submittedName>
</protein>
<comment type="cofactor">
    <cofactor evidence="6">
        <name>[2Fe-2S] cluster</name>
        <dbReference type="ChEBI" id="CHEBI:190135"/>
    </cofactor>
</comment>
<dbReference type="GO" id="GO:0009102">
    <property type="term" value="P:biotin biosynthetic process"/>
    <property type="evidence" value="ECO:0007669"/>
    <property type="project" value="InterPro"/>
</dbReference>
<dbReference type="GO" id="GO:0051537">
    <property type="term" value="F:2 iron, 2 sulfur cluster binding"/>
    <property type="evidence" value="ECO:0007669"/>
    <property type="project" value="TreeGrafter"/>
</dbReference>
<feature type="binding site" evidence="7">
    <location>
        <position position="117"/>
    </location>
    <ligand>
        <name>[4Fe-4S] cluster</name>
        <dbReference type="ChEBI" id="CHEBI:49883"/>
        <note>4Fe-4S-S-AdoMet</note>
    </ligand>
</feature>
<dbReference type="EC" id="2.8.1.6" evidence="10"/>
<evidence type="ECO:0000256" key="7">
    <source>
        <dbReference type="PIRSR" id="PIRSR004762-1"/>
    </source>
</evidence>
<proteinExistence type="predicted"/>
<dbReference type="InterPro" id="IPR006638">
    <property type="entry name" value="Elp3/MiaA/NifB-like_rSAM"/>
</dbReference>
<dbReference type="InterPro" id="IPR002684">
    <property type="entry name" value="Biotin_synth/BioAB"/>
</dbReference>
<dbReference type="SUPFAM" id="SSF102114">
    <property type="entry name" value="Radical SAM enzymes"/>
    <property type="match status" value="1"/>
</dbReference>
<dbReference type="SFLD" id="SFLDG01279">
    <property type="entry name" value="HMD_cofactor_maturase_(HmdB-li"/>
    <property type="match status" value="1"/>
</dbReference>
<dbReference type="CDD" id="cd01335">
    <property type="entry name" value="Radical_SAM"/>
    <property type="match status" value="1"/>
</dbReference>
<dbReference type="EMBL" id="JAGGMV010000001">
    <property type="protein sequence ID" value="MBP2200623.1"/>
    <property type="molecule type" value="Genomic_DNA"/>
</dbReference>
<keyword evidence="3" id="KW-0479">Metal-binding</keyword>
<dbReference type="GO" id="GO:0046872">
    <property type="term" value="F:metal ion binding"/>
    <property type="evidence" value="ECO:0007669"/>
    <property type="project" value="UniProtKB-KW"/>
</dbReference>
<dbReference type="PROSITE" id="PS51918">
    <property type="entry name" value="RADICAL_SAM"/>
    <property type="match status" value="1"/>
</dbReference>
<dbReference type="AlphaFoldDB" id="A0A8J7UQ91"/>
<evidence type="ECO:0000259" key="9">
    <source>
        <dbReference type="PROSITE" id="PS51918"/>
    </source>
</evidence>
<dbReference type="InterPro" id="IPR058240">
    <property type="entry name" value="rSAM_sf"/>
</dbReference>
<evidence type="ECO:0000256" key="5">
    <source>
        <dbReference type="ARBA" id="ARBA00023014"/>
    </source>
</evidence>
<name>A0A8J7UQ91_METVO</name>
<dbReference type="InterPro" id="IPR010722">
    <property type="entry name" value="BATS_dom"/>
</dbReference>
<keyword evidence="5 7" id="KW-0411">Iron-sulfur</keyword>
<dbReference type="SFLD" id="SFLDS00029">
    <property type="entry name" value="Radical_SAM"/>
    <property type="match status" value="1"/>
</dbReference>
<evidence type="ECO:0000256" key="6">
    <source>
        <dbReference type="ARBA" id="ARBA00034078"/>
    </source>
</evidence>
<dbReference type="GO" id="GO:0051539">
    <property type="term" value="F:4 iron, 4 sulfur cluster binding"/>
    <property type="evidence" value="ECO:0007669"/>
    <property type="project" value="UniProtKB-KW"/>
</dbReference>
<dbReference type="SFLD" id="SFLDG01060">
    <property type="entry name" value="BATS_domain_containing"/>
    <property type="match status" value="1"/>
</dbReference>
<reference evidence="10" key="1">
    <citation type="submission" date="2021-03" db="EMBL/GenBank/DDBJ databases">
        <title>Genomic Encyclopedia of Type Strains, Phase IV (KMG-V): Genome sequencing to study the core and pangenomes of soil and plant-associated prokaryotes.</title>
        <authorList>
            <person name="Whitman W."/>
        </authorList>
    </citation>
    <scope>NUCLEOTIDE SEQUENCE</scope>
    <source>
        <strain evidence="10">C4</strain>
    </source>
</reference>
<feature type="binding site" evidence="8">
    <location>
        <position position="233"/>
    </location>
    <ligand>
        <name>S-adenosyl-L-methionine</name>
        <dbReference type="ChEBI" id="CHEBI:59789"/>
    </ligand>
</feature>
<dbReference type="PIRSF" id="PIRSF004762">
    <property type="entry name" value="CHP00423"/>
    <property type="match status" value="1"/>
</dbReference>
<feature type="binding site" evidence="8">
    <location>
        <position position="214"/>
    </location>
    <ligand>
        <name>S-adenosyl-L-methionine</name>
        <dbReference type="ChEBI" id="CHEBI:59789"/>
    </ligand>
</feature>
<dbReference type="SMART" id="SM00729">
    <property type="entry name" value="Elp3"/>
    <property type="match status" value="1"/>
</dbReference>
<evidence type="ECO:0000256" key="1">
    <source>
        <dbReference type="ARBA" id="ARBA00022485"/>
    </source>
</evidence>
<feature type="binding site" evidence="7">
    <location>
        <position position="111"/>
    </location>
    <ligand>
        <name>[4Fe-4S] cluster</name>
        <dbReference type="ChEBI" id="CHEBI:49883"/>
        <note>4Fe-4S-S-AdoMet</note>
    </ligand>
</feature>
<comment type="caution">
    <text evidence="10">The sequence shown here is derived from an EMBL/GenBank/DDBJ whole genome shotgun (WGS) entry which is preliminary data.</text>
</comment>
<keyword evidence="10" id="KW-0808">Transferase</keyword>
<sequence>MSLGEIRHNFQQLKTNVYNLISENFNDINITDETSLNNYIIKNNCNTEEYEKLLQKNKLNNSIITKEQALELFNISKISDYLELFSISSHLRDLFFNSIEITSTIHITNICSVTPKCKYCGYATGTSTEGYVKPFNTSDDMIQKSAKAIESSGIKRVSCSSGHGYDGSEVLRALQNVKKVSNLKVLVNAGADLTDNCIQHLKNNNVDTICCNLESINEEVFNSVKPGENLQNRIKVCKNILKHDVELSSGLLIGLGESYEDRVKHLDFLKKMDVKEIPIMGFNPYKNTPMEHHPKCSALEQAKTIAITRLMFPNIRITSPTPTIGAELMQYALMAGASNVATVIPENHPMNIVGVGSPKTGNLNNVVKMIEEIGLIPDIC</sequence>
<evidence type="ECO:0000256" key="4">
    <source>
        <dbReference type="ARBA" id="ARBA00023004"/>
    </source>
</evidence>
<dbReference type="InterPro" id="IPR013785">
    <property type="entry name" value="Aldolase_TIM"/>
</dbReference>
<dbReference type="Pfam" id="PF06968">
    <property type="entry name" value="BATS"/>
    <property type="match status" value="1"/>
</dbReference>
<accession>A0A8J7UQ91</accession>
<evidence type="ECO:0000313" key="11">
    <source>
        <dbReference type="Proteomes" id="UP000740329"/>
    </source>
</evidence>
<evidence type="ECO:0000256" key="3">
    <source>
        <dbReference type="ARBA" id="ARBA00022723"/>
    </source>
</evidence>
<dbReference type="SMART" id="SM00876">
    <property type="entry name" value="BATS"/>
    <property type="match status" value="1"/>
</dbReference>
<dbReference type="NCBIfam" id="TIGR03957">
    <property type="entry name" value="rSAM_HmdB"/>
    <property type="match status" value="1"/>
</dbReference>
<dbReference type="InterPro" id="IPR023858">
    <property type="entry name" value="HcgA-like"/>
</dbReference>
<evidence type="ECO:0000256" key="2">
    <source>
        <dbReference type="ARBA" id="ARBA00022691"/>
    </source>
</evidence>
<dbReference type="PANTHER" id="PTHR22976:SF2">
    <property type="entry name" value="BIOTIN SYNTHASE, MITOCHONDRIAL"/>
    <property type="match status" value="1"/>
</dbReference>
<dbReference type="InterPro" id="IPR007197">
    <property type="entry name" value="rSAM"/>
</dbReference>
<evidence type="ECO:0000313" key="10">
    <source>
        <dbReference type="EMBL" id="MBP2200623.1"/>
    </source>
</evidence>
<feature type="domain" description="Radical SAM core" evidence="9">
    <location>
        <begin position="97"/>
        <end position="320"/>
    </location>
</feature>
<keyword evidence="4 7" id="KW-0408">Iron</keyword>
<dbReference type="GO" id="GO:0004076">
    <property type="term" value="F:biotin synthase activity"/>
    <property type="evidence" value="ECO:0007669"/>
    <property type="project" value="UniProtKB-EC"/>
</dbReference>
<dbReference type="RefSeq" id="WP_209590016.1">
    <property type="nucleotide sequence ID" value="NZ_JAGGMV010000001.1"/>
</dbReference>
<feature type="binding site" evidence="7">
    <location>
        <position position="120"/>
    </location>
    <ligand>
        <name>[4Fe-4S] cluster</name>
        <dbReference type="ChEBI" id="CHEBI:49883"/>
        <note>4Fe-4S-S-AdoMet</note>
    </ligand>
</feature>
<evidence type="ECO:0000256" key="8">
    <source>
        <dbReference type="PIRSR" id="PIRSR004762-2"/>
    </source>
</evidence>
<comment type="cofactor">
    <cofactor evidence="7">
        <name>[4Fe-4S] cluster</name>
        <dbReference type="ChEBI" id="CHEBI:49883"/>
    </cofactor>
    <text evidence="7">Binds 1 [4Fe-4S] cluster. The cluster is coordinated with 3 cysteines and an exchangeable S-adenosyl-L-methionine.</text>
</comment>
<gene>
    <name evidence="10" type="ORF">J3E07_000021</name>
</gene>
<keyword evidence="1 7" id="KW-0004">4Fe-4S</keyword>
<dbReference type="PANTHER" id="PTHR22976">
    <property type="entry name" value="BIOTIN SYNTHASE"/>
    <property type="match status" value="1"/>
</dbReference>
<dbReference type="Proteomes" id="UP000740329">
    <property type="component" value="Unassembled WGS sequence"/>
</dbReference>